<dbReference type="GO" id="GO:0008270">
    <property type="term" value="F:zinc ion binding"/>
    <property type="evidence" value="ECO:0007669"/>
    <property type="project" value="UniProtKB-UniRule"/>
</dbReference>
<evidence type="ECO:0000256" key="10">
    <source>
        <dbReference type="ARBA" id="ARBA00023242"/>
    </source>
</evidence>
<dbReference type="PROSITE" id="PS00028">
    <property type="entry name" value="ZINC_FINGER_C2H2_1"/>
    <property type="match status" value="11"/>
</dbReference>
<dbReference type="FunFam" id="3.30.160.60:FF:000624">
    <property type="entry name" value="zinc finger protein 697"/>
    <property type="match status" value="1"/>
</dbReference>
<dbReference type="Pfam" id="PF13912">
    <property type="entry name" value="zf-C2H2_6"/>
    <property type="match status" value="3"/>
</dbReference>
<evidence type="ECO:0000256" key="13">
    <source>
        <dbReference type="SAM" id="MobiDB-lite"/>
    </source>
</evidence>
<comment type="subcellular location">
    <subcellularLocation>
        <location evidence="1">Nucleus</location>
    </subcellularLocation>
</comment>
<feature type="domain" description="C2H2-type" evidence="14">
    <location>
        <begin position="333"/>
        <end position="360"/>
    </location>
</feature>
<comment type="caution">
    <text evidence="16">The sequence shown here is derived from an EMBL/GenBank/DDBJ whole genome shotgun (WGS) entry which is preliminary data.</text>
</comment>
<dbReference type="PROSITE" id="PS50157">
    <property type="entry name" value="ZINC_FINGER_C2H2_2"/>
    <property type="match status" value="12"/>
</dbReference>
<dbReference type="SUPFAM" id="SSF57716">
    <property type="entry name" value="Glucocorticoid receptor-like (DNA-binding domain)"/>
    <property type="match status" value="1"/>
</dbReference>
<evidence type="ECO:0000256" key="5">
    <source>
        <dbReference type="ARBA" id="ARBA00022771"/>
    </source>
</evidence>
<evidence type="ECO:0000259" key="15">
    <source>
        <dbReference type="PROSITE" id="PS51915"/>
    </source>
</evidence>
<feature type="compositionally biased region" description="Basic and acidic residues" evidence="13">
    <location>
        <begin position="128"/>
        <end position="144"/>
    </location>
</feature>
<evidence type="ECO:0000256" key="11">
    <source>
        <dbReference type="PROSITE-ProRule" id="PRU00042"/>
    </source>
</evidence>
<keyword evidence="6 12" id="KW-0862">Zinc</keyword>
<feature type="binding site" evidence="12">
    <location>
        <position position="59"/>
    </location>
    <ligand>
        <name>Zn(2+)</name>
        <dbReference type="ChEBI" id="CHEBI:29105"/>
    </ligand>
</feature>
<feature type="compositionally biased region" description="Low complexity" evidence="13">
    <location>
        <begin position="185"/>
        <end position="201"/>
    </location>
</feature>
<dbReference type="GO" id="GO:0003677">
    <property type="term" value="F:DNA binding"/>
    <property type="evidence" value="ECO:0007669"/>
    <property type="project" value="UniProtKB-KW"/>
</dbReference>
<reference evidence="16" key="1">
    <citation type="journal article" date="2024" name="Gigascience">
        <title>Chromosome-level genome of the poultry shaft louse Menopon gallinae provides insight into the host-switching and adaptive evolution of parasitic lice.</title>
        <authorList>
            <person name="Xu Y."/>
            <person name="Ma L."/>
            <person name="Liu S."/>
            <person name="Liang Y."/>
            <person name="Liu Q."/>
            <person name="He Z."/>
            <person name="Tian L."/>
            <person name="Duan Y."/>
            <person name="Cai W."/>
            <person name="Li H."/>
            <person name="Song F."/>
        </authorList>
    </citation>
    <scope>NUCLEOTIDE SEQUENCE</scope>
    <source>
        <strain evidence="16">Cailab_2023a</strain>
    </source>
</reference>
<feature type="domain" description="ZAD" evidence="15">
    <location>
        <begin position="8"/>
        <end position="83"/>
    </location>
</feature>
<keyword evidence="9" id="KW-0804">Transcription</keyword>
<evidence type="ECO:0000259" key="14">
    <source>
        <dbReference type="PROSITE" id="PS50157"/>
    </source>
</evidence>
<evidence type="ECO:0000313" key="16">
    <source>
        <dbReference type="EMBL" id="KAL0275163.1"/>
    </source>
</evidence>
<keyword evidence="5 11" id="KW-0863">Zinc-finger</keyword>
<proteinExistence type="inferred from homology"/>
<dbReference type="FunFam" id="3.30.160.60:FF:001480">
    <property type="entry name" value="Si:cabz01071911.3"/>
    <property type="match status" value="1"/>
</dbReference>
<feature type="domain" description="C2H2-type" evidence="14">
    <location>
        <begin position="397"/>
        <end position="424"/>
    </location>
</feature>
<feature type="domain" description="C2H2-type" evidence="14">
    <location>
        <begin position="568"/>
        <end position="595"/>
    </location>
</feature>
<evidence type="ECO:0000256" key="1">
    <source>
        <dbReference type="ARBA" id="ARBA00004123"/>
    </source>
</evidence>
<organism evidence="16">
    <name type="scientific">Menopon gallinae</name>
    <name type="common">poultry shaft louse</name>
    <dbReference type="NCBI Taxonomy" id="328185"/>
    <lineage>
        <taxon>Eukaryota</taxon>
        <taxon>Metazoa</taxon>
        <taxon>Ecdysozoa</taxon>
        <taxon>Arthropoda</taxon>
        <taxon>Hexapoda</taxon>
        <taxon>Insecta</taxon>
        <taxon>Pterygota</taxon>
        <taxon>Neoptera</taxon>
        <taxon>Paraneoptera</taxon>
        <taxon>Psocodea</taxon>
        <taxon>Troctomorpha</taxon>
        <taxon>Phthiraptera</taxon>
        <taxon>Amblycera</taxon>
        <taxon>Menoponidae</taxon>
        <taxon>Menopon</taxon>
    </lineage>
</organism>
<evidence type="ECO:0000256" key="6">
    <source>
        <dbReference type="ARBA" id="ARBA00022833"/>
    </source>
</evidence>
<evidence type="ECO:0000256" key="3">
    <source>
        <dbReference type="ARBA" id="ARBA00022723"/>
    </source>
</evidence>
<evidence type="ECO:0000256" key="4">
    <source>
        <dbReference type="ARBA" id="ARBA00022737"/>
    </source>
</evidence>
<feature type="domain" description="C2H2-type" evidence="14">
    <location>
        <begin position="482"/>
        <end position="509"/>
    </location>
</feature>
<evidence type="ECO:0000256" key="7">
    <source>
        <dbReference type="ARBA" id="ARBA00023015"/>
    </source>
</evidence>
<dbReference type="GO" id="GO:0005634">
    <property type="term" value="C:nucleus"/>
    <property type="evidence" value="ECO:0007669"/>
    <property type="project" value="UniProtKB-SubCell"/>
</dbReference>
<dbReference type="Pfam" id="PF00096">
    <property type="entry name" value="zf-C2H2"/>
    <property type="match status" value="3"/>
</dbReference>
<name>A0AAW2I0F2_9NEOP</name>
<evidence type="ECO:0000256" key="8">
    <source>
        <dbReference type="ARBA" id="ARBA00023125"/>
    </source>
</evidence>
<keyword evidence="10" id="KW-0539">Nucleus</keyword>
<dbReference type="GO" id="GO:0048598">
    <property type="term" value="P:embryonic morphogenesis"/>
    <property type="evidence" value="ECO:0007669"/>
    <property type="project" value="UniProtKB-ARBA"/>
</dbReference>
<dbReference type="Gene3D" id="3.40.1800.20">
    <property type="match status" value="1"/>
</dbReference>
<feature type="domain" description="C2H2-type" evidence="14">
    <location>
        <begin position="595"/>
        <end position="622"/>
    </location>
</feature>
<dbReference type="FunFam" id="3.30.160.60:FF:000446">
    <property type="entry name" value="Zinc finger protein"/>
    <property type="match status" value="1"/>
</dbReference>
<feature type="domain" description="C2H2-type" evidence="14">
    <location>
        <begin position="284"/>
        <end position="311"/>
    </location>
</feature>
<dbReference type="InterPro" id="IPR036236">
    <property type="entry name" value="Znf_C2H2_sf"/>
</dbReference>
<feature type="binding site" evidence="12">
    <location>
        <position position="13"/>
    </location>
    <ligand>
        <name>Zn(2+)</name>
        <dbReference type="ChEBI" id="CHEBI:29105"/>
    </ligand>
</feature>
<dbReference type="InterPro" id="IPR012934">
    <property type="entry name" value="Znf_AD"/>
</dbReference>
<evidence type="ECO:0000256" key="12">
    <source>
        <dbReference type="PROSITE-ProRule" id="PRU01263"/>
    </source>
</evidence>
<keyword evidence="4" id="KW-0677">Repeat</keyword>
<evidence type="ECO:0000256" key="9">
    <source>
        <dbReference type="ARBA" id="ARBA00023163"/>
    </source>
</evidence>
<dbReference type="PANTHER" id="PTHR23234:SF10">
    <property type="entry name" value="RIKEN CDNA 6720489N17 GENE-RELATED"/>
    <property type="match status" value="1"/>
</dbReference>
<gene>
    <name evidence="16" type="ORF">PYX00_003109</name>
</gene>
<keyword evidence="8" id="KW-0238">DNA-binding</keyword>
<dbReference type="AlphaFoldDB" id="A0AAW2I0F2"/>
<dbReference type="PROSITE" id="PS51915">
    <property type="entry name" value="ZAD"/>
    <property type="match status" value="1"/>
</dbReference>
<feature type="region of interest" description="Disordered" evidence="13">
    <location>
        <begin position="128"/>
        <end position="222"/>
    </location>
</feature>
<dbReference type="SMART" id="SM00355">
    <property type="entry name" value="ZnF_C2H2"/>
    <property type="match status" value="13"/>
</dbReference>
<feature type="binding site" evidence="12">
    <location>
        <position position="10"/>
    </location>
    <ligand>
        <name>Zn(2+)</name>
        <dbReference type="ChEBI" id="CHEBI:29105"/>
    </ligand>
</feature>
<sequence>MSSLNYMELCRLCLVKDRVQIPIFEGEGDIRQIFLKIAACLPVKVKKDDKLPKKICDECMYKVESLYQFWNTTANAEKQLLEWLGEAVEDKKTSSDAQHVKQEGLEQDPCSELAKSLSRVEAVLAEAREAESDNDHFATGKAETDSDDEPLSSLEPTTFVNVGLDGSGTSESRTQGEFLAPGAPSTSKTSNSTNAQTTTSGSKRKGLRLRNGDASGRASSQTPKKMIKCIHCDHNVPSLRLKTHLKRHKSTAHSVFCTICMKEFEGATELSDHLRDNHWSSVKYWCDTCNAAFMDKGLCKQHMLKHLEEKEMNGEFDGVTFREEGKAKREGKHVCQICNIKVLSFDLLNQHQNIHTGEKPFKCDMCDKSYPLKLSLGKHKVIKHNPNYKPKKPSKHLQCEECGKQFAYTHSLKTHMLTHTGEKYFVCSQCGKSLSSRQTLYEHVNAIHTGNKPFSCDECDKSFVTQKILRLHKKIHLKDKPFACKMCGKGFTQSTALLFHMRYHLGQKPFTCCHCNKGFVSVSLLKRHVRLSHDECNKEILHCSQCPETFISKLMLKKHKKIHWPSVYSCEPCQKSFDLRSKYNRHIRSHNKSDLKCTHCGKILSSKSSLKRHSKTHATENHKAPGHIMIFPQ</sequence>
<keyword evidence="7" id="KW-0805">Transcription regulation</keyword>
<evidence type="ECO:0000256" key="2">
    <source>
        <dbReference type="ARBA" id="ARBA00006991"/>
    </source>
</evidence>
<feature type="domain" description="C2H2-type" evidence="14">
    <location>
        <begin position="255"/>
        <end position="278"/>
    </location>
</feature>
<protein>
    <submittedName>
        <fullName evidence="16">Uncharacterized protein</fullName>
    </submittedName>
</protein>
<dbReference type="InterPro" id="IPR050758">
    <property type="entry name" value="Znf_C2H2-type"/>
</dbReference>
<dbReference type="Gene3D" id="3.30.160.60">
    <property type="entry name" value="Classic Zinc Finger"/>
    <property type="match status" value="9"/>
</dbReference>
<dbReference type="InterPro" id="IPR013087">
    <property type="entry name" value="Znf_C2H2_type"/>
</dbReference>
<dbReference type="EMBL" id="JARGDH010000002">
    <property type="protein sequence ID" value="KAL0275163.1"/>
    <property type="molecule type" value="Genomic_DNA"/>
</dbReference>
<dbReference type="SUPFAM" id="SSF57667">
    <property type="entry name" value="beta-beta-alpha zinc fingers"/>
    <property type="match status" value="7"/>
</dbReference>
<dbReference type="SMART" id="SM00868">
    <property type="entry name" value="zf-AD"/>
    <property type="match status" value="1"/>
</dbReference>
<feature type="domain" description="C2H2-type" evidence="14">
    <location>
        <begin position="510"/>
        <end position="538"/>
    </location>
</feature>
<comment type="similarity">
    <text evidence="2">Belongs to the krueppel C2H2-type zinc-finger protein family.</text>
</comment>
<keyword evidence="3 12" id="KW-0479">Metal-binding</keyword>
<dbReference type="FunFam" id="3.30.160.60:FF:000100">
    <property type="entry name" value="Zinc finger 45-like"/>
    <property type="match status" value="2"/>
</dbReference>
<feature type="domain" description="C2H2-type" evidence="14">
    <location>
        <begin position="425"/>
        <end position="453"/>
    </location>
</feature>
<dbReference type="PANTHER" id="PTHR23234">
    <property type="entry name" value="ZNF44 PROTEIN"/>
    <property type="match status" value="1"/>
</dbReference>
<dbReference type="Pfam" id="PF07776">
    <property type="entry name" value="zf-AD"/>
    <property type="match status" value="1"/>
</dbReference>
<feature type="domain" description="C2H2-type" evidence="14">
    <location>
        <begin position="361"/>
        <end position="389"/>
    </location>
</feature>
<dbReference type="Pfam" id="PF13894">
    <property type="entry name" value="zf-C2H2_4"/>
    <property type="match status" value="1"/>
</dbReference>
<feature type="binding site" evidence="12">
    <location>
        <position position="56"/>
    </location>
    <ligand>
        <name>Zn(2+)</name>
        <dbReference type="ChEBI" id="CHEBI:29105"/>
    </ligand>
</feature>
<feature type="domain" description="C2H2-type" evidence="14">
    <location>
        <begin position="454"/>
        <end position="481"/>
    </location>
</feature>
<accession>A0AAW2I0F2</accession>
<feature type="domain" description="C2H2-type" evidence="14">
    <location>
        <begin position="541"/>
        <end position="563"/>
    </location>
</feature>